<name>A0A3B6UBB5_WHEAT</name>
<dbReference type="InterPro" id="IPR036047">
    <property type="entry name" value="F-box-like_dom_sf"/>
</dbReference>
<dbReference type="Pfam" id="PF03478">
    <property type="entry name" value="Beta-prop_KIB1-4"/>
    <property type="match status" value="1"/>
</dbReference>
<reference evidence="2" key="2">
    <citation type="submission" date="2018-10" db="UniProtKB">
        <authorList>
            <consortium name="EnsemblPlants"/>
        </authorList>
    </citation>
    <scope>IDENTIFICATION</scope>
</reference>
<dbReference type="Gramene" id="TraesSTA6D03G03657590.1">
    <property type="protein sequence ID" value="TraesSTA6D03G03657590.1"/>
    <property type="gene ID" value="TraesSTA6D03G03657590"/>
</dbReference>
<protein>
    <recommendedName>
        <fullName evidence="1">F-box domain-containing protein</fullName>
    </recommendedName>
</protein>
<dbReference type="STRING" id="4565.A0A3B6UBB5"/>
<feature type="domain" description="F-box" evidence="1">
    <location>
        <begin position="57"/>
        <end position="108"/>
    </location>
</feature>
<dbReference type="Gramene" id="TraesCAD_scaffold_055084_01G000100.1">
    <property type="protein sequence ID" value="TraesCAD_scaffold_055084_01G000100.1"/>
    <property type="gene ID" value="TraesCAD_scaffold_055084_01G000100"/>
</dbReference>
<dbReference type="SUPFAM" id="SSF81383">
    <property type="entry name" value="F-box domain"/>
    <property type="match status" value="1"/>
</dbReference>
<sequence>MAGTCSVSRVLSLAIHQRNLRPLVFRVPKLLGFLPPGLPKKFLKEEHIHGPLTEVAVAQLPELPQDVLMSIFAHLEIPDLMRACSVGSSWRSAYSSLCKLGQYQWRQTPCLLYTSESAGDSVACLYSLLEKRSYKLTLPEPPIRSRHLIGSSNGWLITADERSEMHILNPITCEQIALPSVITIAQVTPVLDETGALCKYIYSRNTAEHRSTTDPQAVDLGELRQYPQKKAFVFYDASAGGYIVVLIHDPDGQLSFAWLGDDKWTWLKPRSFFQDCVYKDGMLYAVASLGEIHAFDLRGPVVATELIAGWADIFSCPTFYIVQAPCGDLMQVFRSQHVVDCDPCADTATHVHYTSKIKIFEVETMPEKVVGINSLKDHVLLVGQNQSLCLSAEEYP</sequence>
<dbReference type="Pfam" id="PF12937">
    <property type="entry name" value="F-box-like"/>
    <property type="match status" value="1"/>
</dbReference>
<dbReference type="Gramene" id="TraesCSU02G134100.1">
    <property type="protein sequence ID" value="TraesCSU02G134100.1"/>
    <property type="gene ID" value="TraesCSU02G134100"/>
</dbReference>
<dbReference type="EnsemblPlants" id="TraesCSU02G134100.1">
    <property type="protein sequence ID" value="TraesCSU02G134100.1"/>
    <property type="gene ID" value="TraesCSU02G134100"/>
</dbReference>
<dbReference type="OrthoDB" id="695192at2759"/>
<dbReference type="OMA" id="MRDWICC"/>
<dbReference type="Gramene" id="TraesJUL6D03G03699440.1">
    <property type="protein sequence ID" value="TraesJUL6D03G03699440.1"/>
    <property type="gene ID" value="TraesJUL6D03G03699440"/>
</dbReference>
<evidence type="ECO:0000313" key="3">
    <source>
        <dbReference type="Proteomes" id="UP000019116"/>
    </source>
</evidence>
<proteinExistence type="predicted"/>
<dbReference type="InterPro" id="IPR005174">
    <property type="entry name" value="KIB1-4_b-propeller"/>
</dbReference>
<evidence type="ECO:0000259" key="1">
    <source>
        <dbReference type="PROSITE" id="PS50181"/>
    </source>
</evidence>
<organism evidence="2">
    <name type="scientific">Triticum aestivum</name>
    <name type="common">Wheat</name>
    <dbReference type="NCBI Taxonomy" id="4565"/>
    <lineage>
        <taxon>Eukaryota</taxon>
        <taxon>Viridiplantae</taxon>
        <taxon>Streptophyta</taxon>
        <taxon>Embryophyta</taxon>
        <taxon>Tracheophyta</taxon>
        <taxon>Spermatophyta</taxon>
        <taxon>Magnoliopsida</taxon>
        <taxon>Liliopsida</taxon>
        <taxon>Poales</taxon>
        <taxon>Poaceae</taxon>
        <taxon>BOP clade</taxon>
        <taxon>Pooideae</taxon>
        <taxon>Triticodae</taxon>
        <taxon>Triticeae</taxon>
        <taxon>Triticinae</taxon>
        <taxon>Triticum</taxon>
    </lineage>
</organism>
<dbReference type="Gramene" id="TraesJAG6D03G03649730.1">
    <property type="protein sequence ID" value="TraesJAG6D03G03649730.1"/>
    <property type="gene ID" value="TraesJAG6D03G03649730"/>
</dbReference>
<dbReference type="Gene3D" id="1.20.1280.50">
    <property type="match status" value="1"/>
</dbReference>
<keyword evidence="3" id="KW-1185">Reference proteome</keyword>
<dbReference type="InterPro" id="IPR001810">
    <property type="entry name" value="F-box_dom"/>
</dbReference>
<dbReference type="Gramene" id="TraesCLE_scaffold_052198_01G000200.1">
    <property type="protein sequence ID" value="TraesCLE_scaffold_052198_01G000200.1"/>
    <property type="gene ID" value="TraesCLE_scaffold_052198_01G000200"/>
</dbReference>
<dbReference type="Gramene" id="TraesSYM6D03G03608900.1">
    <property type="protein sequence ID" value="TraesSYM6D03G03608900.1"/>
    <property type="gene ID" value="TraesSYM6D03G03608900"/>
</dbReference>
<dbReference type="Gramene" id="TraesWEE_scaffold_018703_01G000100.1">
    <property type="protein sequence ID" value="TraesWEE_scaffold_018703_01G000100.1"/>
    <property type="gene ID" value="TraesWEE_scaffold_018703_01G000100"/>
</dbReference>
<dbReference type="Gramene" id="TraesNOR6D03G03704910.1">
    <property type="protein sequence ID" value="TraesNOR6D03G03704910.1"/>
    <property type="gene ID" value="TraesNOR6D03G03704910"/>
</dbReference>
<evidence type="ECO:0000313" key="2">
    <source>
        <dbReference type="EnsemblPlants" id="TraesCSU02G134100.1"/>
    </source>
</evidence>
<dbReference type="PANTHER" id="PTHR44586">
    <property type="entry name" value="F-BOX DOMAIN CONTAINING PROTEIN, EXPRESSED"/>
    <property type="match status" value="1"/>
</dbReference>
<dbReference type="PANTHER" id="PTHR44586:SF20">
    <property type="entry name" value="F-BOX DOMAIN-CONTAINING PROTEIN"/>
    <property type="match status" value="1"/>
</dbReference>
<dbReference type="PROSITE" id="PS50181">
    <property type="entry name" value="FBOX"/>
    <property type="match status" value="1"/>
</dbReference>
<dbReference type="AlphaFoldDB" id="A0A3B6UBB5"/>
<dbReference type="Gramene" id="TraesMAC1B03G00203020.1">
    <property type="protein sequence ID" value="TraesMAC1B03G00203020.1"/>
    <property type="gene ID" value="TraesMAC1B03G00203020"/>
</dbReference>
<reference evidence="2" key="1">
    <citation type="submission" date="2018-08" db="EMBL/GenBank/DDBJ databases">
        <authorList>
            <person name="Rossello M."/>
        </authorList>
    </citation>
    <scope>NUCLEOTIDE SEQUENCE [LARGE SCALE GENOMIC DNA]</scope>
    <source>
        <strain evidence="2">cv. Chinese Spring</strain>
    </source>
</reference>
<accession>A0A3B6UBB5</accession>
<dbReference type="Proteomes" id="UP000019116">
    <property type="component" value="Chromosome Un"/>
</dbReference>